<dbReference type="InterPro" id="IPR015943">
    <property type="entry name" value="WD40/YVTN_repeat-like_dom_sf"/>
</dbReference>
<dbReference type="PANTHER" id="PTHR13268:SF7">
    <property type="entry name" value="AUTOPHAGY-RELATED PROTEIN 18F"/>
    <property type="match status" value="1"/>
</dbReference>
<dbReference type="InterPro" id="IPR048382">
    <property type="entry name" value="BCAS3_WD40"/>
</dbReference>
<dbReference type="GO" id="GO:0006914">
    <property type="term" value="P:autophagy"/>
    <property type="evidence" value="ECO:0007669"/>
    <property type="project" value="InterPro"/>
</dbReference>
<evidence type="ECO:0000259" key="4">
    <source>
        <dbReference type="Pfam" id="PF21034"/>
    </source>
</evidence>
<evidence type="ECO:0000313" key="5">
    <source>
        <dbReference type="EMBL" id="JAT63412.1"/>
    </source>
</evidence>
<dbReference type="Pfam" id="PF21034">
    <property type="entry name" value="BCAS3_WD40"/>
    <property type="match status" value="1"/>
</dbReference>
<evidence type="ECO:0000256" key="1">
    <source>
        <dbReference type="ARBA" id="ARBA00004329"/>
    </source>
</evidence>
<reference evidence="5" key="1">
    <citation type="submission" date="2015-07" db="EMBL/GenBank/DDBJ databases">
        <title>Transcriptome Assembly of Anthurium amnicola.</title>
        <authorList>
            <person name="Suzuki J."/>
        </authorList>
    </citation>
    <scope>NUCLEOTIDE SEQUENCE</scope>
</reference>
<dbReference type="Pfam" id="PF12490">
    <property type="entry name" value="BCAS3"/>
    <property type="match status" value="1"/>
</dbReference>
<sequence>MRNDAQRAQGGVPRSGKGGGFFSRRTLSSYLRIVSSGASTVASTVRSAGASVASSIAEKETGAGSDQIHWAGFDKLEFENDVLRQVLLLGYRSGFQVWDVEEADDVRQLASRHDGPVSFLQMQRRPLATKKSEDRFADVRPLVAIAGDGSLSVGCNNYDGPCNGDMGSYQELANGNFFPTSVQFYSLKTHAFVHVLKFRSAVYTVRSSPRIVAIAQVNQIHCFDAATLEREYTILTYPTVSGFPGSGSIGYGPLAVGHRWLAYTGSPVVVSNSGRVSPEHLTPATGLLTSPSSGSLVAHYAKESSKQLAAGIVTLGDIGRKKLSKYYSELLPDGSNVRQGNPSLRKNGTINGHLPDAENAGTVIVRDLVSKSVVVQFRAHRSPISALCFDPSGILLVTASVHGHNINVFRVMPPLRGGSLGSDANGSYTHLYRLQRGFTNAIIQDISFSDDSQWIMISSSRGTSHLFAISPSEVAIKLPSNDTGSLNSNNGVDVSARGAARWQTGSCTSKLSQQPGSPITLSVVSRIRNGSNGWKGAVSGAAAAATGRVSPLSGAIASAFHNCNGTGVYQDIDLLRTKYHLLVFSPSGCVIQYVLRHLTGADSVTNVSGLSTPFHESAHDSDDSVVVEAIQKWDICHKQKRRDQGDNIDIYGEHRNGDNAKHFQKAAKKGTSIYPADNGAVAKPNLTAEEKQHLYISEVELNVHASKVPLWAKSEIYFQAMMGDNIKMDAVSLSGGETEVERIPTRTIEARSKDLIPVFDYLQMPRFQQPRANSLCSNQNGQLPHQKYLLSEDGRLSQRSSISSLDCMSEGAGGVELPYGVDFDGLQTSTEVSEPVAGFVNNNDNSSKAEAQLEFVNNACGQNMVAQLECVNNRESLKMMTHFEDDDNEVD</sequence>
<dbReference type="PANTHER" id="PTHR13268">
    <property type="entry name" value="BREAST CARCINOMA AMPLIFIED SEQUENCE 3"/>
    <property type="match status" value="1"/>
</dbReference>
<dbReference type="InterPro" id="IPR045142">
    <property type="entry name" value="BCAS3-like"/>
</dbReference>
<feature type="domain" description="BCAS3 WD40" evidence="4">
    <location>
        <begin position="86"/>
        <end position="472"/>
    </location>
</feature>
<dbReference type="EMBL" id="GDJX01004524">
    <property type="protein sequence ID" value="JAT63412.1"/>
    <property type="molecule type" value="Transcribed_RNA"/>
</dbReference>
<feature type="region of interest" description="Disordered" evidence="2">
    <location>
        <begin position="1"/>
        <end position="20"/>
    </location>
</feature>
<dbReference type="Gene3D" id="2.130.10.10">
    <property type="entry name" value="YVTN repeat-like/Quinoprotein amine dehydrogenase"/>
    <property type="match status" value="1"/>
</dbReference>
<dbReference type="SUPFAM" id="SSF50978">
    <property type="entry name" value="WD40 repeat-like"/>
    <property type="match status" value="1"/>
</dbReference>
<dbReference type="AlphaFoldDB" id="A0A1D1Z9A3"/>
<name>A0A1D1Z9A3_9ARAE</name>
<dbReference type="SMART" id="SM00320">
    <property type="entry name" value="WD40"/>
    <property type="match status" value="3"/>
</dbReference>
<proteinExistence type="predicted"/>
<protein>
    <submittedName>
        <fullName evidence="5">Breast carcinoma-amplified sequence 3</fullName>
    </submittedName>
</protein>
<dbReference type="InterPro" id="IPR001680">
    <property type="entry name" value="WD40_rpt"/>
</dbReference>
<comment type="subcellular location">
    <subcellularLocation>
        <location evidence="1">Preautophagosomal structure</location>
    </subcellularLocation>
</comment>
<evidence type="ECO:0000256" key="2">
    <source>
        <dbReference type="SAM" id="MobiDB-lite"/>
    </source>
</evidence>
<gene>
    <name evidence="5" type="primary">Bcas3_0</name>
    <name evidence="5" type="ORF">g.84711</name>
</gene>
<evidence type="ECO:0000259" key="3">
    <source>
        <dbReference type="Pfam" id="PF12490"/>
    </source>
</evidence>
<dbReference type="InterPro" id="IPR036322">
    <property type="entry name" value="WD40_repeat_dom_sf"/>
</dbReference>
<dbReference type="GO" id="GO:0000407">
    <property type="term" value="C:phagophore assembly site"/>
    <property type="evidence" value="ECO:0007669"/>
    <property type="project" value="UniProtKB-SubCell"/>
</dbReference>
<feature type="domain" description="BCAS3" evidence="3">
    <location>
        <begin position="615"/>
        <end position="760"/>
    </location>
</feature>
<dbReference type="GO" id="GO:0042594">
    <property type="term" value="P:response to starvation"/>
    <property type="evidence" value="ECO:0007669"/>
    <property type="project" value="TreeGrafter"/>
</dbReference>
<organism evidence="5">
    <name type="scientific">Anthurium amnicola</name>
    <dbReference type="NCBI Taxonomy" id="1678845"/>
    <lineage>
        <taxon>Eukaryota</taxon>
        <taxon>Viridiplantae</taxon>
        <taxon>Streptophyta</taxon>
        <taxon>Embryophyta</taxon>
        <taxon>Tracheophyta</taxon>
        <taxon>Spermatophyta</taxon>
        <taxon>Magnoliopsida</taxon>
        <taxon>Liliopsida</taxon>
        <taxon>Araceae</taxon>
        <taxon>Pothoideae</taxon>
        <taxon>Potheae</taxon>
        <taxon>Anthurium</taxon>
    </lineage>
</organism>
<accession>A0A1D1Z9A3</accession>
<dbReference type="InterPro" id="IPR022175">
    <property type="entry name" value="BCAS3_dom"/>
</dbReference>